<feature type="region of interest" description="Disordered" evidence="6">
    <location>
        <begin position="1"/>
        <end position="34"/>
    </location>
</feature>
<dbReference type="GO" id="GO:0006282">
    <property type="term" value="P:regulation of DNA repair"/>
    <property type="evidence" value="ECO:0007669"/>
    <property type="project" value="UniProtKB-UniRule"/>
</dbReference>
<evidence type="ECO:0000256" key="3">
    <source>
        <dbReference type="ARBA" id="ARBA00018111"/>
    </source>
</evidence>
<dbReference type="Gene3D" id="1.10.10.10">
    <property type="entry name" value="Winged helix-like DNA-binding domain superfamily/Winged helix DNA-binding domain"/>
    <property type="match status" value="3"/>
</dbReference>
<dbReference type="InterPro" id="IPR053925">
    <property type="entry name" value="RecX_HTH_3rd"/>
</dbReference>
<comment type="subcellular location">
    <subcellularLocation>
        <location evidence="1 5">Cytoplasm</location>
    </subcellularLocation>
</comment>
<dbReference type="InterPro" id="IPR053926">
    <property type="entry name" value="RecX_HTH_1st"/>
</dbReference>
<evidence type="ECO:0000256" key="2">
    <source>
        <dbReference type="ARBA" id="ARBA00009695"/>
    </source>
</evidence>
<evidence type="ECO:0000256" key="4">
    <source>
        <dbReference type="ARBA" id="ARBA00022490"/>
    </source>
</evidence>
<evidence type="ECO:0000256" key="1">
    <source>
        <dbReference type="ARBA" id="ARBA00004496"/>
    </source>
</evidence>
<dbReference type="RefSeq" id="WP_238127380.1">
    <property type="nucleotide sequence ID" value="NZ_JAKNHJ010000001.1"/>
</dbReference>
<dbReference type="PANTHER" id="PTHR33602:SF1">
    <property type="entry name" value="REGULATORY PROTEIN RECX FAMILY PROTEIN"/>
    <property type="match status" value="1"/>
</dbReference>
<evidence type="ECO:0000259" key="8">
    <source>
        <dbReference type="Pfam" id="PF21981"/>
    </source>
</evidence>
<reference evidence="10" key="1">
    <citation type="submission" date="2022-01" db="EMBL/GenBank/DDBJ databases">
        <title>Collection of gut derived symbiotic bacterial strains cultured from healthy donors.</title>
        <authorList>
            <person name="Lin H."/>
            <person name="Kohout C."/>
            <person name="Waligurski E."/>
            <person name="Pamer E.G."/>
        </authorList>
    </citation>
    <scope>NUCLEOTIDE SEQUENCE</scope>
    <source>
        <strain evidence="10">DFI.7.46</strain>
    </source>
</reference>
<feature type="domain" description="RecX second three-helical" evidence="7">
    <location>
        <begin position="88"/>
        <end position="129"/>
    </location>
</feature>
<evidence type="ECO:0000313" key="11">
    <source>
        <dbReference type="Proteomes" id="UP001200537"/>
    </source>
</evidence>
<sequence length="194" mass="21877">MVKYLDPESDFGLPRRRKKSPNLAARRQKNAELPREEALAAAREAAMRVLDRTAASSSQIHQKLTKAGFLPEIADEIVTRFAEVGLLDDREYAAMLVRTRFQERGLVGRALVQELNRKGIAPDLQQEALAQICPEQEAQSARMLAEKKARSLHNVSYPQAMRRIGAFLARKGYSSSQCHQATREVLADRDFETE</sequence>
<gene>
    <name evidence="5" type="primary">recX</name>
    <name evidence="10" type="ORF">L0M99_00355</name>
</gene>
<evidence type="ECO:0000256" key="5">
    <source>
        <dbReference type="HAMAP-Rule" id="MF_01114"/>
    </source>
</evidence>
<dbReference type="PANTHER" id="PTHR33602">
    <property type="entry name" value="REGULATORY PROTEIN RECX FAMILY PROTEIN"/>
    <property type="match status" value="1"/>
</dbReference>
<evidence type="ECO:0000259" key="9">
    <source>
        <dbReference type="Pfam" id="PF21982"/>
    </source>
</evidence>
<dbReference type="InterPro" id="IPR053924">
    <property type="entry name" value="RecX_HTH_2nd"/>
</dbReference>
<dbReference type="Pfam" id="PF21982">
    <property type="entry name" value="RecX_HTH1"/>
    <property type="match status" value="1"/>
</dbReference>
<comment type="caution">
    <text evidence="10">The sequence shown here is derived from an EMBL/GenBank/DDBJ whole genome shotgun (WGS) entry which is preliminary data.</text>
</comment>
<feature type="domain" description="RecX first three-helical" evidence="9">
    <location>
        <begin position="42"/>
        <end position="80"/>
    </location>
</feature>
<evidence type="ECO:0000256" key="6">
    <source>
        <dbReference type="SAM" id="MobiDB-lite"/>
    </source>
</evidence>
<proteinExistence type="inferred from homology"/>
<dbReference type="Pfam" id="PF02631">
    <property type="entry name" value="RecX_HTH2"/>
    <property type="match status" value="1"/>
</dbReference>
<protein>
    <recommendedName>
        <fullName evidence="3 5">Regulatory protein RecX</fullName>
    </recommendedName>
</protein>
<organism evidence="10 11">
    <name type="scientific">Varibaculum cambriense</name>
    <dbReference type="NCBI Taxonomy" id="184870"/>
    <lineage>
        <taxon>Bacteria</taxon>
        <taxon>Bacillati</taxon>
        <taxon>Actinomycetota</taxon>
        <taxon>Actinomycetes</taxon>
        <taxon>Actinomycetales</taxon>
        <taxon>Actinomycetaceae</taxon>
        <taxon>Varibaculum</taxon>
    </lineage>
</organism>
<dbReference type="Pfam" id="PF21981">
    <property type="entry name" value="RecX_HTH3"/>
    <property type="match status" value="1"/>
</dbReference>
<comment type="similarity">
    <text evidence="2 5">Belongs to the RecX family.</text>
</comment>
<comment type="function">
    <text evidence="5">Modulates RecA activity.</text>
</comment>
<dbReference type="HAMAP" id="MF_01114">
    <property type="entry name" value="RecX"/>
    <property type="match status" value="1"/>
</dbReference>
<evidence type="ECO:0000259" key="7">
    <source>
        <dbReference type="Pfam" id="PF02631"/>
    </source>
</evidence>
<dbReference type="AlphaFoldDB" id="A0AAJ1B9R1"/>
<dbReference type="InterPro" id="IPR036388">
    <property type="entry name" value="WH-like_DNA-bd_sf"/>
</dbReference>
<evidence type="ECO:0000313" key="10">
    <source>
        <dbReference type="EMBL" id="MCG4616947.1"/>
    </source>
</evidence>
<keyword evidence="4 5" id="KW-0963">Cytoplasm</keyword>
<dbReference type="GO" id="GO:0005737">
    <property type="term" value="C:cytoplasm"/>
    <property type="evidence" value="ECO:0007669"/>
    <property type="project" value="UniProtKB-SubCell"/>
</dbReference>
<dbReference type="Proteomes" id="UP001200537">
    <property type="component" value="Unassembled WGS sequence"/>
</dbReference>
<dbReference type="InterPro" id="IPR003783">
    <property type="entry name" value="Regulatory_RecX"/>
</dbReference>
<accession>A0AAJ1B9R1</accession>
<feature type="domain" description="RecX third three-helical" evidence="8">
    <location>
        <begin position="135"/>
        <end position="181"/>
    </location>
</feature>
<name>A0AAJ1B9R1_9ACTO</name>
<dbReference type="EMBL" id="JAKNHJ010000001">
    <property type="protein sequence ID" value="MCG4616947.1"/>
    <property type="molecule type" value="Genomic_DNA"/>
</dbReference>